<evidence type="ECO:0000256" key="9">
    <source>
        <dbReference type="PIRSR" id="PIRSR001399-1"/>
    </source>
</evidence>
<feature type="binding site" evidence="8 10">
    <location>
        <position position="111"/>
    </location>
    <ligand>
        <name>substrate</name>
    </ligand>
</feature>
<evidence type="ECO:0000256" key="5">
    <source>
        <dbReference type="ARBA" id="ARBA00012060"/>
    </source>
</evidence>
<comment type="catalytic activity">
    <reaction evidence="1 8">
        <text>3-dehydroquinate = 3-dehydroshikimate + H2O</text>
        <dbReference type="Rhea" id="RHEA:21096"/>
        <dbReference type="ChEBI" id="CHEBI:15377"/>
        <dbReference type="ChEBI" id="CHEBI:16630"/>
        <dbReference type="ChEBI" id="CHEBI:32364"/>
        <dbReference type="EC" id="4.2.1.10"/>
    </reaction>
</comment>
<feature type="binding site" evidence="8 10">
    <location>
        <begin position="101"/>
        <end position="102"/>
    </location>
    <ligand>
        <name>substrate</name>
    </ligand>
</feature>
<comment type="subunit">
    <text evidence="4 8">Homododecamer.</text>
</comment>
<accession>A0A853DAM2</accession>
<evidence type="ECO:0000256" key="4">
    <source>
        <dbReference type="ARBA" id="ARBA00011193"/>
    </source>
</evidence>
<name>A0A853DAM2_9MICO</name>
<evidence type="ECO:0000256" key="8">
    <source>
        <dbReference type="HAMAP-Rule" id="MF_00169"/>
    </source>
</evidence>
<dbReference type="GO" id="GO:0019631">
    <property type="term" value="P:quinate catabolic process"/>
    <property type="evidence" value="ECO:0007669"/>
    <property type="project" value="TreeGrafter"/>
</dbReference>
<evidence type="ECO:0000256" key="3">
    <source>
        <dbReference type="ARBA" id="ARBA00011037"/>
    </source>
</evidence>
<dbReference type="PROSITE" id="PS01029">
    <property type="entry name" value="DEHYDROQUINASE_II"/>
    <property type="match status" value="1"/>
</dbReference>
<sequence>MPTIAVVNGPNLDRLGTREPGVYGTETLADVEKRCHDAASGAGLGTRFFQSNSEGAIVDHLHDLVGAIDGLVINAAAYTHTSVAIRDALQVLDVPFVEVHISNVHARESFRHTSYLSDIAAGVIVGCGTQGYEFAVQRLAALIGADGS</sequence>
<dbReference type="PANTHER" id="PTHR21272:SF3">
    <property type="entry name" value="CATABOLIC 3-DEHYDROQUINASE"/>
    <property type="match status" value="1"/>
</dbReference>
<dbReference type="GO" id="GO:0009423">
    <property type="term" value="P:chorismate biosynthetic process"/>
    <property type="evidence" value="ECO:0007669"/>
    <property type="project" value="UniProtKB-UniRule"/>
</dbReference>
<dbReference type="Gene3D" id="3.40.50.9100">
    <property type="entry name" value="Dehydroquinase, class II"/>
    <property type="match status" value="1"/>
</dbReference>
<dbReference type="RefSeq" id="WP_179478016.1">
    <property type="nucleotide sequence ID" value="NZ_JACCFW010000001.1"/>
</dbReference>
<feature type="active site" description="Proton acceptor" evidence="8 9">
    <location>
        <position position="23"/>
    </location>
</feature>
<comment type="similarity">
    <text evidence="3 8">Belongs to the type-II 3-dehydroquinase family.</text>
</comment>
<dbReference type="SUPFAM" id="SSF52304">
    <property type="entry name" value="Type II 3-dehydroquinate dehydratase"/>
    <property type="match status" value="1"/>
</dbReference>
<dbReference type="Pfam" id="PF01220">
    <property type="entry name" value="DHquinase_II"/>
    <property type="match status" value="1"/>
</dbReference>
<dbReference type="NCBIfam" id="NF003807">
    <property type="entry name" value="PRK05395.1-4"/>
    <property type="match status" value="1"/>
</dbReference>
<evidence type="ECO:0000256" key="10">
    <source>
        <dbReference type="PIRSR" id="PIRSR001399-2"/>
    </source>
</evidence>
<evidence type="ECO:0000256" key="11">
    <source>
        <dbReference type="PIRSR" id="PIRSR001399-3"/>
    </source>
</evidence>
<feature type="binding site" evidence="8 10">
    <location>
        <position position="80"/>
    </location>
    <ligand>
        <name>substrate</name>
    </ligand>
</feature>
<proteinExistence type="inferred from homology"/>
<evidence type="ECO:0000256" key="6">
    <source>
        <dbReference type="ARBA" id="ARBA00023141"/>
    </source>
</evidence>
<dbReference type="InterPro" id="IPR018509">
    <property type="entry name" value="DHquinase_II_CS"/>
</dbReference>
<keyword evidence="6 8" id="KW-0057">Aromatic amino acid biosynthesis</keyword>
<keyword evidence="13" id="KW-1185">Reference proteome</keyword>
<dbReference type="Proteomes" id="UP000571817">
    <property type="component" value="Unassembled WGS sequence"/>
</dbReference>
<dbReference type="NCBIfam" id="TIGR01088">
    <property type="entry name" value="aroQ"/>
    <property type="match status" value="1"/>
</dbReference>
<comment type="function">
    <text evidence="8">Catalyzes a trans-dehydration via an enolate intermediate.</text>
</comment>
<gene>
    <name evidence="8" type="primary">aroQ</name>
    <name evidence="12" type="ORF">HNR15_000002</name>
</gene>
<dbReference type="HAMAP" id="MF_00169">
    <property type="entry name" value="AroQ"/>
    <property type="match status" value="1"/>
</dbReference>
<evidence type="ECO:0000256" key="7">
    <source>
        <dbReference type="ARBA" id="ARBA00023239"/>
    </source>
</evidence>
<dbReference type="UniPathway" id="UPA00053">
    <property type="reaction ID" value="UER00086"/>
</dbReference>
<dbReference type="GO" id="GO:0009073">
    <property type="term" value="P:aromatic amino acid family biosynthetic process"/>
    <property type="evidence" value="ECO:0007669"/>
    <property type="project" value="UniProtKB-KW"/>
</dbReference>
<dbReference type="NCBIfam" id="NF003805">
    <property type="entry name" value="PRK05395.1-2"/>
    <property type="match status" value="1"/>
</dbReference>
<dbReference type="InterPro" id="IPR001874">
    <property type="entry name" value="DHquinase_II"/>
</dbReference>
<reference evidence="12 13" key="1">
    <citation type="submission" date="2020-07" db="EMBL/GenBank/DDBJ databases">
        <title>Sequencing the genomes of 1000 actinobacteria strains.</title>
        <authorList>
            <person name="Klenk H.-P."/>
        </authorList>
    </citation>
    <scope>NUCLEOTIDE SEQUENCE [LARGE SCALE GENOMIC DNA]</scope>
    <source>
        <strain evidence="12 13">DSM 29531</strain>
    </source>
</reference>
<dbReference type="GO" id="GO:0003855">
    <property type="term" value="F:3-dehydroquinate dehydratase activity"/>
    <property type="evidence" value="ECO:0007669"/>
    <property type="project" value="UniProtKB-UniRule"/>
</dbReference>
<dbReference type="PANTHER" id="PTHR21272">
    <property type="entry name" value="CATABOLIC 3-DEHYDROQUINASE"/>
    <property type="match status" value="1"/>
</dbReference>
<dbReference type="AlphaFoldDB" id="A0A853DAM2"/>
<evidence type="ECO:0000313" key="13">
    <source>
        <dbReference type="Proteomes" id="UP000571817"/>
    </source>
</evidence>
<organism evidence="12 13">
    <name type="scientific">Allobranchiibius huperziae</name>
    <dbReference type="NCBI Taxonomy" id="1874116"/>
    <lineage>
        <taxon>Bacteria</taxon>
        <taxon>Bacillati</taxon>
        <taxon>Actinomycetota</taxon>
        <taxon>Actinomycetes</taxon>
        <taxon>Micrococcales</taxon>
        <taxon>Dermacoccaceae</taxon>
        <taxon>Allobranchiibius</taxon>
    </lineage>
</organism>
<feature type="active site" description="Proton donor" evidence="8 9">
    <location>
        <position position="100"/>
    </location>
</feature>
<dbReference type="EMBL" id="JACCFW010000001">
    <property type="protein sequence ID" value="NYJ73039.1"/>
    <property type="molecule type" value="Genomic_DNA"/>
</dbReference>
<dbReference type="GO" id="GO:0008652">
    <property type="term" value="P:amino acid biosynthetic process"/>
    <property type="evidence" value="ECO:0007669"/>
    <property type="project" value="UniProtKB-KW"/>
</dbReference>
<comment type="caution">
    <text evidence="12">The sequence shown here is derived from an EMBL/GenBank/DDBJ whole genome shotgun (WGS) entry which is preliminary data.</text>
</comment>
<feature type="binding site" evidence="8 10">
    <location>
        <position position="87"/>
    </location>
    <ligand>
        <name>substrate</name>
    </ligand>
</feature>
<dbReference type="EC" id="4.2.1.10" evidence="5 8"/>
<dbReference type="NCBIfam" id="NF003806">
    <property type="entry name" value="PRK05395.1-3"/>
    <property type="match status" value="1"/>
</dbReference>
<protein>
    <recommendedName>
        <fullName evidence="5 8">3-dehydroquinate dehydratase</fullName>
        <shortName evidence="8">3-dehydroquinase</shortName>
        <ecNumber evidence="5 8">4.2.1.10</ecNumber>
    </recommendedName>
    <alternativeName>
        <fullName evidence="8">Type II DHQase</fullName>
    </alternativeName>
</protein>
<evidence type="ECO:0000256" key="1">
    <source>
        <dbReference type="ARBA" id="ARBA00001864"/>
    </source>
</evidence>
<feature type="binding site" evidence="8 10">
    <location>
        <position position="74"/>
    </location>
    <ligand>
        <name>substrate</name>
    </ligand>
</feature>
<evidence type="ECO:0000313" key="12">
    <source>
        <dbReference type="EMBL" id="NYJ73039.1"/>
    </source>
</evidence>
<feature type="site" description="Transition state stabilizer" evidence="8 11">
    <location>
        <position position="18"/>
    </location>
</feature>
<evidence type="ECO:0000256" key="2">
    <source>
        <dbReference type="ARBA" id="ARBA00004902"/>
    </source>
</evidence>
<dbReference type="PIRSF" id="PIRSF001399">
    <property type="entry name" value="DHquinase_II"/>
    <property type="match status" value="1"/>
</dbReference>
<keyword evidence="7 8" id="KW-0456">Lyase</keyword>
<dbReference type="InterPro" id="IPR036441">
    <property type="entry name" value="DHquinase_II_sf"/>
</dbReference>
<dbReference type="CDD" id="cd00466">
    <property type="entry name" value="DHQase_II"/>
    <property type="match status" value="1"/>
</dbReference>
<comment type="pathway">
    <text evidence="2 8">Metabolic intermediate biosynthesis; chorismate biosynthesis; chorismate from D-erythrose 4-phosphate and phosphoenolpyruvate: step 3/7.</text>
</comment>
<keyword evidence="8" id="KW-0028">Amino-acid biosynthesis</keyword>